<dbReference type="STRING" id="1901.BB341_15760"/>
<evidence type="ECO:0000256" key="6">
    <source>
        <dbReference type="SAM" id="Coils"/>
    </source>
</evidence>
<name>E2Q9P2_STRCL</name>
<evidence type="ECO:0000256" key="2">
    <source>
        <dbReference type="ARBA" id="ARBA00022475"/>
    </source>
</evidence>
<evidence type="ECO:0000313" key="10">
    <source>
        <dbReference type="Proteomes" id="UP000002357"/>
    </source>
</evidence>
<dbReference type="KEGG" id="sclf:BB341_15760"/>
<reference evidence="9 10" key="1">
    <citation type="journal article" date="2010" name="Genome Biol. Evol.">
        <title>The sequence of a 1.8-mb bacterial linear plasmid reveals a rich evolutionary reservoir of secondary metabolic pathways.</title>
        <authorList>
            <person name="Medema M.H."/>
            <person name="Trefzer A."/>
            <person name="Kovalchuk A."/>
            <person name="van den Berg M."/>
            <person name="Mueller U."/>
            <person name="Heijne W."/>
            <person name="Wu L."/>
            <person name="Alam M.T."/>
            <person name="Ronning C.M."/>
            <person name="Nierman W.C."/>
            <person name="Bovenberg R.A.L."/>
            <person name="Breitling R."/>
            <person name="Takano E."/>
        </authorList>
    </citation>
    <scope>NUCLEOTIDE SEQUENCE [LARGE SCALE GENOMIC DNA]</scope>
    <source>
        <strain evidence="10">ATCC 27064 / DSM 738 / JCM 4710 / NBRC 13307 / NCIMB 12785 / NRRL 3585 / VKM Ac-602</strain>
    </source>
</reference>
<keyword evidence="5 7" id="KW-0472">Membrane</keyword>
<feature type="transmembrane region" description="Helical" evidence="7">
    <location>
        <begin position="228"/>
        <end position="248"/>
    </location>
</feature>
<dbReference type="RefSeq" id="WP_003960905.1">
    <property type="nucleotide sequence ID" value="NZ_CM000913.1"/>
</dbReference>
<organism evidence="9 10">
    <name type="scientific">Streptomyces clavuligerus</name>
    <dbReference type="NCBI Taxonomy" id="1901"/>
    <lineage>
        <taxon>Bacteria</taxon>
        <taxon>Bacillati</taxon>
        <taxon>Actinomycetota</taxon>
        <taxon>Actinomycetes</taxon>
        <taxon>Kitasatosporales</taxon>
        <taxon>Streptomycetaceae</taxon>
        <taxon>Streptomyces</taxon>
    </lineage>
</organism>
<keyword evidence="3 7" id="KW-0812">Transmembrane</keyword>
<evidence type="ECO:0000256" key="4">
    <source>
        <dbReference type="ARBA" id="ARBA00022989"/>
    </source>
</evidence>
<feature type="transmembrane region" description="Helical" evidence="7">
    <location>
        <begin position="260"/>
        <end position="280"/>
    </location>
</feature>
<feature type="coiled-coil region" evidence="6">
    <location>
        <begin position="202"/>
        <end position="229"/>
    </location>
</feature>
<proteinExistence type="predicted"/>
<evidence type="ECO:0000256" key="1">
    <source>
        <dbReference type="ARBA" id="ARBA00004651"/>
    </source>
</evidence>
<dbReference type="PANTHER" id="PTHR35007:SF4">
    <property type="entry name" value="CONSERVED TRANSMEMBRANE PROTEIN-RELATED"/>
    <property type="match status" value="1"/>
</dbReference>
<dbReference type="OrthoDB" id="4337966at2"/>
<dbReference type="Pfam" id="PF00482">
    <property type="entry name" value="T2SSF"/>
    <property type="match status" value="1"/>
</dbReference>
<feature type="transmembrane region" description="Helical" evidence="7">
    <location>
        <begin position="73"/>
        <end position="97"/>
    </location>
</feature>
<feature type="domain" description="Type II secretion system protein GspF" evidence="8">
    <location>
        <begin position="123"/>
        <end position="244"/>
    </location>
</feature>
<sequence>MRPVEPLYAAALALGVAAWLTAGRDLGGPLRAGSPVPGGRARCPAPWRPPPWLRLPGVPPGVRPGPEWWCLPAAAVLAVLGASVLPLCAAAPAVPLVRRGLRARRREAERARRADAVIALCGAVAAELRAGIQPGPALLSAAGATDALGTAGAPVGAAARFGGDVPRALREAAREPGADGLAGVAACWRVAVDGGAGLAAALDRLEEALRADRDQREELRAQLAGARATVGLLALLPVVALAMGWALGADPLRVLLHTPAGLLCLLLGGALEAAGLWWAARIVRAVSGAQAGGAR</sequence>
<comment type="subcellular location">
    <subcellularLocation>
        <location evidence="1">Cell membrane</location>
        <topology evidence="1">Multi-pass membrane protein</topology>
    </subcellularLocation>
</comment>
<gene>
    <name evidence="9" type="ORF">SCLAV_2547</name>
</gene>
<dbReference type="PANTHER" id="PTHR35007">
    <property type="entry name" value="INTEGRAL MEMBRANE PROTEIN-RELATED"/>
    <property type="match status" value="1"/>
</dbReference>
<dbReference type="GO" id="GO:0005886">
    <property type="term" value="C:plasma membrane"/>
    <property type="evidence" value="ECO:0007669"/>
    <property type="project" value="UniProtKB-SubCell"/>
</dbReference>
<keyword evidence="6" id="KW-0175">Coiled coil</keyword>
<evidence type="ECO:0000256" key="3">
    <source>
        <dbReference type="ARBA" id="ARBA00022692"/>
    </source>
</evidence>
<protein>
    <submittedName>
        <fullName evidence="9">Integral membrane protein</fullName>
    </submittedName>
</protein>
<accession>E2Q9P2</accession>
<dbReference type="GeneID" id="93730896"/>
<dbReference type="EMBL" id="CM000913">
    <property type="protein sequence ID" value="EFG07619.1"/>
    <property type="molecule type" value="Genomic_DNA"/>
</dbReference>
<keyword evidence="10" id="KW-1185">Reference proteome</keyword>
<dbReference type="InterPro" id="IPR018076">
    <property type="entry name" value="T2SS_GspF_dom"/>
</dbReference>
<keyword evidence="4 7" id="KW-1133">Transmembrane helix</keyword>
<evidence type="ECO:0000259" key="8">
    <source>
        <dbReference type="Pfam" id="PF00482"/>
    </source>
</evidence>
<evidence type="ECO:0000313" key="9">
    <source>
        <dbReference type="EMBL" id="EFG07619.1"/>
    </source>
</evidence>
<dbReference type="eggNOG" id="COG4965">
    <property type="taxonomic scope" value="Bacteria"/>
</dbReference>
<dbReference type="AlphaFoldDB" id="E2Q9P2"/>
<evidence type="ECO:0000256" key="5">
    <source>
        <dbReference type="ARBA" id="ARBA00023136"/>
    </source>
</evidence>
<keyword evidence="2" id="KW-1003">Cell membrane</keyword>
<evidence type="ECO:0000256" key="7">
    <source>
        <dbReference type="SAM" id="Phobius"/>
    </source>
</evidence>
<dbReference type="Proteomes" id="UP000002357">
    <property type="component" value="Chromosome"/>
</dbReference>